<evidence type="ECO:0000313" key="3">
    <source>
        <dbReference type="EMBL" id="MCO6418226.1"/>
    </source>
</evidence>
<feature type="region of interest" description="Disordered" evidence="1">
    <location>
        <begin position="1"/>
        <end position="52"/>
    </location>
</feature>
<dbReference type="InterPro" id="IPR038765">
    <property type="entry name" value="Papain-like_cys_pep_sf"/>
</dbReference>
<dbReference type="Proteomes" id="UP001523392">
    <property type="component" value="Unassembled WGS sequence"/>
</dbReference>
<dbReference type="EMBL" id="JAFIRR010000121">
    <property type="protein sequence ID" value="MCO6418226.1"/>
    <property type="molecule type" value="Genomic_DNA"/>
</dbReference>
<keyword evidence="4" id="KW-1185">Reference proteome</keyword>
<dbReference type="CDD" id="cd02619">
    <property type="entry name" value="Peptidase_C1"/>
    <property type="match status" value="1"/>
</dbReference>
<evidence type="ECO:0000313" key="4">
    <source>
        <dbReference type="Proteomes" id="UP001523392"/>
    </source>
</evidence>
<accession>A0ABT1D8F8</accession>
<feature type="domain" description="Peptidase C1A papain C-terminal" evidence="2">
    <location>
        <begin position="78"/>
        <end position="283"/>
    </location>
</feature>
<dbReference type="Pfam" id="PF00112">
    <property type="entry name" value="Peptidase_C1"/>
    <property type="match status" value="1"/>
</dbReference>
<dbReference type="SUPFAM" id="SSF54001">
    <property type="entry name" value="Cysteine proteinases"/>
    <property type="match status" value="1"/>
</dbReference>
<comment type="caution">
    <text evidence="3">The sequence shown here is derived from an EMBL/GenBank/DDBJ whole genome shotgun (WGS) entry which is preliminary data.</text>
</comment>
<reference evidence="3 4" key="1">
    <citation type="submission" date="2021-12" db="EMBL/GenBank/DDBJ databases">
        <title>Siccirubricoccus leaddurans sp. nov., a high concentration Zn2+ tolerance bacterium.</title>
        <authorList>
            <person name="Cao Y."/>
        </authorList>
    </citation>
    <scope>NUCLEOTIDE SEQUENCE [LARGE SCALE GENOMIC DNA]</scope>
    <source>
        <strain evidence="3 4">KC 17139</strain>
    </source>
</reference>
<dbReference type="Gene3D" id="3.90.70.10">
    <property type="entry name" value="Cysteine proteinases"/>
    <property type="match status" value="1"/>
</dbReference>
<gene>
    <name evidence="3" type="ORF">JYK14_18950</name>
</gene>
<proteinExistence type="predicted"/>
<name>A0ABT1D8F8_9PROT</name>
<evidence type="ECO:0000259" key="2">
    <source>
        <dbReference type="Pfam" id="PF00112"/>
    </source>
</evidence>
<evidence type="ECO:0000256" key="1">
    <source>
        <dbReference type="SAM" id="MobiDB-lite"/>
    </source>
</evidence>
<organism evidence="3 4">
    <name type="scientific">Siccirubricoccus soli</name>
    <dbReference type="NCBI Taxonomy" id="2899147"/>
    <lineage>
        <taxon>Bacteria</taxon>
        <taxon>Pseudomonadati</taxon>
        <taxon>Pseudomonadota</taxon>
        <taxon>Alphaproteobacteria</taxon>
        <taxon>Acetobacterales</taxon>
        <taxon>Roseomonadaceae</taxon>
        <taxon>Siccirubricoccus</taxon>
    </lineage>
</organism>
<sequence length="436" mass="48481">MASPARRRRDPEAAEPGPKTTRPVARERRRPGPTGPEAGKAPGRPKLDAMPDRIDIRDWPYQPRLGPLPDQLVNCDLVPMILDQGQDGACTGFALAAVVNYHLAQRLPQGARDPRLPVSPRMLYEMARRYDEWPGEEYEGSSARGAMLGWVRHGVCPEAHWPANRHGPEHLTPKIGEKARGAPGGAFYRVMHREVRDMHAALAEVGILFCTVMVHEGWFAPGPETRTVAYEHGGRRRSRRLPVIQRKDRARSGHAVAIVGYTRDGFIIQNSWGPGWGRDGFALLPYEDYLLHATDVWVAQLGVPLALDLWDAGLGDTTKGLARAAAAIPLSAIRPFVVDVANNGELSRSGDYWTTEADVHRLFHETIPAAAAEWKRRRVMLYLHGGLNDEAAAARRVVAFRDVLLENQVYPLHIMLGIRRGGIDPRHDRGCLHQGR</sequence>
<dbReference type="InterPro" id="IPR000668">
    <property type="entry name" value="Peptidase_C1A_C"/>
</dbReference>
<protein>
    <submittedName>
        <fullName evidence="3">C1 family peptidase</fullName>
    </submittedName>
</protein>
<dbReference type="RefSeq" id="WP_252954854.1">
    <property type="nucleotide sequence ID" value="NZ_JAFIRR010000121.1"/>
</dbReference>